<feature type="transmembrane region" description="Helical" evidence="6">
    <location>
        <begin position="206"/>
        <end position="226"/>
    </location>
</feature>
<keyword evidence="4 6" id="KW-1133">Transmembrane helix</keyword>
<organism evidence="8 9">
    <name type="scientific">Candidatus Rhodobacter oscarellae</name>
    <dbReference type="NCBI Taxonomy" id="1675527"/>
    <lineage>
        <taxon>Bacteria</taxon>
        <taxon>Pseudomonadati</taxon>
        <taxon>Pseudomonadota</taxon>
        <taxon>Alphaproteobacteria</taxon>
        <taxon>Rhodobacterales</taxon>
        <taxon>Rhodobacter group</taxon>
        <taxon>Rhodobacter</taxon>
    </lineage>
</organism>
<sequence length="289" mass="30876">MTEAPRDNLRGGAWLLADLSLNIWSLSLVKWLGADYAAAQVVFFRAIVGLMVISPLIWARRQQFRQIPRLPLHLLRVVLSAVTLSASFFAIARLPLAVFTAISFTRPIVTMLMAALILREVIGLRGWSAAAVAFVGILIAVDPGNVPLGWGLAAMAIVVLTASAVVIATRALRAAPPIVMMMFYTLGLSLCSLPFAWAAWAPVPTHHLGAFVLIGCFAQAAQFCFLRAHYFGAAGYLSVLSYTSLIFSVSVGYFLFGEVPGARFAPGAALVIAASLFVTLRARAGPDSG</sequence>
<reference evidence="8 9" key="1">
    <citation type="submission" date="2015-06" db="EMBL/GenBank/DDBJ databases">
        <title>Draft genome sequence of an Alphaproteobacteria species associated to the Mediterranean sponge Oscarella lobularis.</title>
        <authorList>
            <person name="Jourda C."/>
            <person name="Santini S."/>
            <person name="Claverie J.-M."/>
        </authorList>
    </citation>
    <scope>NUCLEOTIDE SEQUENCE [LARGE SCALE GENOMIC DNA]</scope>
    <source>
        <strain evidence="8">IGS</strain>
    </source>
</reference>
<comment type="subcellular location">
    <subcellularLocation>
        <location evidence="1">Membrane</location>
        <topology evidence="1">Multi-pass membrane protein</topology>
    </subcellularLocation>
</comment>
<feature type="transmembrane region" description="Helical" evidence="6">
    <location>
        <begin position="233"/>
        <end position="256"/>
    </location>
</feature>
<dbReference type="PANTHER" id="PTHR22911">
    <property type="entry name" value="ACYL-MALONYL CONDENSING ENZYME-RELATED"/>
    <property type="match status" value="1"/>
</dbReference>
<evidence type="ECO:0000259" key="7">
    <source>
        <dbReference type="Pfam" id="PF00892"/>
    </source>
</evidence>
<dbReference type="AlphaFoldDB" id="A0A0J9H0W8"/>
<feature type="domain" description="EamA" evidence="7">
    <location>
        <begin position="151"/>
        <end position="279"/>
    </location>
</feature>
<gene>
    <name evidence="8" type="ORF">AIOL_004370</name>
</gene>
<proteinExistence type="inferred from homology"/>
<dbReference type="Proteomes" id="UP000037178">
    <property type="component" value="Unassembled WGS sequence"/>
</dbReference>
<dbReference type="PATRIC" id="fig|1675527.3.peg.4572"/>
<feature type="transmembrane region" description="Helical" evidence="6">
    <location>
        <begin position="97"/>
        <end position="117"/>
    </location>
</feature>
<name>A0A0J9H0W8_9RHOB</name>
<dbReference type="InterPro" id="IPR037185">
    <property type="entry name" value="EmrE-like"/>
</dbReference>
<keyword evidence="5 6" id="KW-0472">Membrane</keyword>
<dbReference type="RefSeq" id="WP_049644874.1">
    <property type="nucleotide sequence ID" value="NZ_LFTY01000002.1"/>
</dbReference>
<feature type="domain" description="EamA" evidence="7">
    <location>
        <begin position="28"/>
        <end position="140"/>
    </location>
</feature>
<feature type="transmembrane region" description="Helical" evidence="6">
    <location>
        <begin position="38"/>
        <end position="58"/>
    </location>
</feature>
<dbReference type="InterPro" id="IPR000620">
    <property type="entry name" value="EamA_dom"/>
</dbReference>
<evidence type="ECO:0000313" key="9">
    <source>
        <dbReference type="Proteomes" id="UP000037178"/>
    </source>
</evidence>
<dbReference type="STRING" id="1675527.AIOL_004370"/>
<evidence type="ECO:0000256" key="3">
    <source>
        <dbReference type="ARBA" id="ARBA00022692"/>
    </source>
</evidence>
<dbReference type="SUPFAM" id="SSF103481">
    <property type="entry name" value="Multidrug resistance efflux transporter EmrE"/>
    <property type="match status" value="2"/>
</dbReference>
<evidence type="ECO:0000256" key="2">
    <source>
        <dbReference type="ARBA" id="ARBA00009853"/>
    </source>
</evidence>
<evidence type="ECO:0000256" key="5">
    <source>
        <dbReference type="ARBA" id="ARBA00023136"/>
    </source>
</evidence>
<evidence type="ECO:0000256" key="4">
    <source>
        <dbReference type="ARBA" id="ARBA00022989"/>
    </source>
</evidence>
<dbReference type="PANTHER" id="PTHR22911:SF6">
    <property type="entry name" value="SOLUTE CARRIER FAMILY 35 MEMBER G1"/>
    <property type="match status" value="1"/>
</dbReference>
<accession>A0A0J9H0W8</accession>
<evidence type="ECO:0000256" key="1">
    <source>
        <dbReference type="ARBA" id="ARBA00004141"/>
    </source>
</evidence>
<comment type="similarity">
    <text evidence="2">Belongs to the drug/metabolite transporter (DMT) superfamily. 10 TMS drug/metabolite exporter (DME) (TC 2.A.7.3) family.</text>
</comment>
<feature type="transmembrane region" description="Helical" evidence="6">
    <location>
        <begin position="124"/>
        <end position="141"/>
    </location>
</feature>
<feature type="transmembrane region" description="Helical" evidence="6">
    <location>
        <begin position="262"/>
        <end position="280"/>
    </location>
</feature>
<evidence type="ECO:0000256" key="6">
    <source>
        <dbReference type="SAM" id="Phobius"/>
    </source>
</evidence>
<keyword evidence="9" id="KW-1185">Reference proteome</keyword>
<dbReference type="Pfam" id="PF00892">
    <property type="entry name" value="EamA"/>
    <property type="match status" value="2"/>
</dbReference>
<feature type="transmembrane region" description="Helical" evidence="6">
    <location>
        <begin position="147"/>
        <end position="169"/>
    </location>
</feature>
<feature type="transmembrane region" description="Helical" evidence="6">
    <location>
        <begin position="70"/>
        <end position="91"/>
    </location>
</feature>
<comment type="caution">
    <text evidence="8">The sequence shown here is derived from an EMBL/GenBank/DDBJ whole genome shotgun (WGS) entry which is preliminary data.</text>
</comment>
<dbReference type="GO" id="GO:0016020">
    <property type="term" value="C:membrane"/>
    <property type="evidence" value="ECO:0007669"/>
    <property type="project" value="UniProtKB-SubCell"/>
</dbReference>
<dbReference type="EMBL" id="LFTY01000002">
    <property type="protein sequence ID" value="KMW59388.1"/>
    <property type="molecule type" value="Genomic_DNA"/>
</dbReference>
<protein>
    <submittedName>
        <fullName evidence="8">Putative membrane protein</fullName>
    </submittedName>
</protein>
<feature type="transmembrane region" description="Helical" evidence="6">
    <location>
        <begin position="181"/>
        <end position="200"/>
    </location>
</feature>
<evidence type="ECO:0000313" key="8">
    <source>
        <dbReference type="EMBL" id="KMW59388.1"/>
    </source>
</evidence>
<dbReference type="OrthoDB" id="9815809at2"/>
<keyword evidence="3 6" id="KW-0812">Transmembrane</keyword>